<comment type="caution">
    <text evidence="1">The sequence shown here is derived from an EMBL/GenBank/DDBJ whole genome shotgun (WGS) entry which is preliminary data.</text>
</comment>
<proteinExistence type="predicted"/>
<evidence type="ECO:0000313" key="1">
    <source>
        <dbReference type="EMBL" id="KAK4021590.1"/>
    </source>
</evidence>
<reference evidence="1 2" key="1">
    <citation type="journal article" date="2023" name="Nucleic Acids Res.">
        <title>The hologenome of Daphnia magna reveals possible DNA methylation and microbiome-mediated evolution of the host genome.</title>
        <authorList>
            <person name="Chaturvedi A."/>
            <person name="Li X."/>
            <person name="Dhandapani V."/>
            <person name="Marshall H."/>
            <person name="Kissane S."/>
            <person name="Cuenca-Cambronero M."/>
            <person name="Asole G."/>
            <person name="Calvet F."/>
            <person name="Ruiz-Romero M."/>
            <person name="Marangio P."/>
            <person name="Guigo R."/>
            <person name="Rago D."/>
            <person name="Mirbahai L."/>
            <person name="Eastwood N."/>
            <person name="Colbourne J.K."/>
            <person name="Zhou J."/>
            <person name="Mallon E."/>
            <person name="Orsini L."/>
        </authorList>
    </citation>
    <scope>NUCLEOTIDE SEQUENCE [LARGE SCALE GENOMIC DNA]</scope>
    <source>
        <strain evidence="1">LRV0_1</strain>
    </source>
</reference>
<organism evidence="1 2">
    <name type="scientific">Daphnia magna</name>
    <dbReference type="NCBI Taxonomy" id="35525"/>
    <lineage>
        <taxon>Eukaryota</taxon>
        <taxon>Metazoa</taxon>
        <taxon>Ecdysozoa</taxon>
        <taxon>Arthropoda</taxon>
        <taxon>Crustacea</taxon>
        <taxon>Branchiopoda</taxon>
        <taxon>Diplostraca</taxon>
        <taxon>Cladocera</taxon>
        <taxon>Anomopoda</taxon>
        <taxon>Daphniidae</taxon>
        <taxon>Daphnia</taxon>
    </lineage>
</organism>
<gene>
    <name evidence="1" type="ORF">OUZ56_003502</name>
</gene>
<evidence type="ECO:0000313" key="2">
    <source>
        <dbReference type="Proteomes" id="UP001234178"/>
    </source>
</evidence>
<dbReference type="Proteomes" id="UP001234178">
    <property type="component" value="Unassembled WGS sequence"/>
</dbReference>
<sequence length="87" mass="9719">MEIVISTLCGEILAREEDTVFPPLLKILSKQEYRRAGIPYEPPQKEEEIGLGAFSTNQANPTSQNYFLKLRELTTGVVADCADNKFA</sequence>
<keyword evidence="2" id="KW-1185">Reference proteome</keyword>
<dbReference type="EMBL" id="JAOYFB010000036">
    <property type="protein sequence ID" value="KAK4021590.1"/>
    <property type="molecule type" value="Genomic_DNA"/>
</dbReference>
<accession>A0ABR0A8W8</accession>
<protein>
    <submittedName>
        <fullName evidence="1">Uncharacterized protein</fullName>
    </submittedName>
</protein>
<name>A0ABR0A8W8_9CRUS</name>